<comment type="caution">
    <text evidence="2">The sequence shown here is derived from an EMBL/GenBank/DDBJ whole genome shotgun (WGS) entry which is preliminary data.</text>
</comment>
<dbReference type="Gene3D" id="3.40.50.2000">
    <property type="entry name" value="Glycogen Phosphorylase B"/>
    <property type="match status" value="3"/>
</dbReference>
<dbReference type="InterPro" id="IPR037919">
    <property type="entry name" value="OGT"/>
</dbReference>
<evidence type="ECO:0000313" key="2">
    <source>
        <dbReference type="EMBL" id="MBE9608005.1"/>
    </source>
</evidence>
<dbReference type="InterPro" id="IPR019734">
    <property type="entry name" value="TPR_rpt"/>
</dbReference>
<dbReference type="Pfam" id="PF07721">
    <property type="entry name" value="TPR_4"/>
    <property type="match status" value="1"/>
</dbReference>
<dbReference type="SUPFAM" id="SSF48452">
    <property type="entry name" value="TPR-like"/>
    <property type="match status" value="2"/>
</dbReference>
<proteinExistence type="predicted"/>
<evidence type="ECO:0000256" key="1">
    <source>
        <dbReference type="PROSITE-ProRule" id="PRU00339"/>
    </source>
</evidence>
<dbReference type="GO" id="GO:0097363">
    <property type="term" value="F:protein O-acetylglucosaminyltransferase activity"/>
    <property type="evidence" value="ECO:0007669"/>
    <property type="project" value="TreeGrafter"/>
</dbReference>
<dbReference type="Pfam" id="PF14559">
    <property type="entry name" value="TPR_19"/>
    <property type="match status" value="2"/>
</dbReference>
<feature type="repeat" description="TPR" evidence="1">
    <location>
        <begin position="82"/>
        <end position="115"/>
    </location>
</feature>
<dbReference type="GO" id="GO:0006493">
    <property type="term" value="P:protein O-linked glycosylation"/>
    <property type="evidence" value="ECO:0007669"/>
    <property type="project" value="InterPro"/>
</dbReference>
<sequence>MARSDSDKDSPPDLAKLFAIALELHGKGNLIAAEKAYRGILERDPGHANGWNNLAVLLKESGRLEEALACFERLAGLEPRRARAQCGRGVVLRAQGNNAEAANAYRQAIAIEPSFIPAYSNLGNLLYALRAFSEGANCFAQVLSMAADDIDARFMLAKSQLAQGLLDSAEAALERVLQQNPAHIEAWGTLGQLWSERHCLPEALHCLDQAITIRPDHSGLHYNRALLRLLAGDLAGGFADYEHRFDVPDFPSRRLDTNKPTWHGQTLPNAAILVYAEQGLGDTLQFLRFVPIAANRVRQLWLLIDEKLGDLPALPDNVQLLPNGSKMPDVVAICPLVSLAHLLTINPRALSSSIPYLRCHYPQSSHWKNRVSGEGMRIGLVWAGNPAHSNDSNRSLPLAQLAPLLRHKRIHWYSLQVGARREDLASSGLSQQICDLGGDLADFSDTAAALQQLDLLICVDTSIAHLAGALGLPVWLMLPHMPDWRWQLHRSDSPWYPSIRIFRQAETGSWSSVIAALDAELLLYSQPESMPAQQRSISVTNQLEEGRLLLEANQIDLARRFFWRALVQSPWDGRSANALAVSFYRQNRPEQAAHFGMRACRLTPTNPETWSNYGAYLKTADDLEAALQAFDEGLAIHPAYPGLLYNRGLAKLLSGKLAEGFADYEYRFDVPDFPSQRLQTDKPVWRGELISEQVLLLHAEQGLGDTMQFVRYLPLVASLAKRVILIIQKPLVDVVNLPAAVELHDTTKPLPDFDICCPLLSLPHLCGTTAESISDDTPYLRTDVKRASTWLSQPDATRLQVGIVWAGSATHKNDINRSIAFDELSPLWNVPGIKWHSLQVGPANKALTSTPGLNIIDLGKNLHDFSDTAAALEQLDLLICVDTSIAHLAGGLGLPVWLLLPHIPDWRWQMKRADSPWYPTMRIFRQHKAGDWTSVLLDVVQELSAVSQPDTSEGQRLLSHASKLQEQGGQLLATSRFAEAKRHYQHALSMQPGMAAFANALAVCTYRLGQDDAAALYGLRACRQTPGDAEIWSNCGAYLKNCKALELALVCQLRAQELAPSSPAVRSNMANLLGVLGRWPEALALTTQLVSDYPNNPDYRFSHGISLKENARFTEAMDEFRHAQRLAGYHVKAQLHQALLELLTGNLQEGWEHYESRWQQPDCKQQRSFVQPLWQGEDLSTRCILVHAEQGFGDSFQFLRYVPLLCQQARQVILVIQPELESFARRLHPALVLIPSGAPLPEFDCHCPLLSLPRAFKTRLDNIPADLPYLSVAIAYREKWQALLPRQHKYRIGLVWAGRPTHANDVNRSMSLQQLESLICDIPADWVILQKGSPLAQLGDWAYAGKVFAPGDNLVDFDDTAAIISELDELVSVDTSVAHLAGALGKPVRLLLPWIPDWRWLWQRTDSPWYPQFKLYRQAVRGDWEEPLARLHHDLTLAVEAAEKGKQNG</sequence>
<dbReference type="EMBL" id="JADFUA010000001">
    <property type="protein sequence ID" value="MBE9608005.1"/>
    <property type="molecule type" value="Genomic_DNA"/>
</dbReference>
<dbReference type="Gene3D" id="1.25.40.10">
    <property type="entry name" value="Tetratricopeptide repeat domain"/>
    <property type="match status" value="3"/>
</dbReference>
<dbReference type="InterPro" id="IPR011990">
    <property type="entry name" value="TPR-like_helical_dom_sf"/>
</dbReference>
<reference evidence="2 3" key="1">
    <citation type="submission" date="2020-10" db="EMBL/GenBank/DDBJ databases">
        <title>The genome sequence of Chitinilyticum litopenaei 4Y14.</title>
        <authorList>
            <person name="Liu Y."/>
        </authorList>
    </citation>
    <scope>NUCLEOTIDE SEQUENCE [LARGE SCALE GENOMIC DNA]</scope>
    <source>
        <strain evidence="2 3">4Y14</strain>
    </source>
</reference>
<dbReference type="PANTHER" id="PTHR44366:SF1">
    <property type="entry name" value="UDP-N-ACETYLGLUCOSAMINE--PEPTIDE N-ACETYLGLUCOSAMINYLTRANSFERASE 110 KDA SUBUNIT"/>
    <property type="match status" value="1"/>
</dbReference>
<dbReference type="InterPro" id="IPR011717">
    <property type="entry name" value="TPR-4"/>
</dbReference>
<dbReference type="SMART" id="SM00028">
    <property type="entry name" value="TPR"/>
    <property type="match status" value="13"/>
</dbReference>
<dbReference type="PANTHER" id="PTHR44366">
    <property type="entry name" value="UDP-N-ACETYLGLUCOSAMINE--PEPTIDE N-ACETYLGLUCOSAMINYLTRANSFERASE 110 KDA SUBUNIT"/>
    <property type="match status" value="1"/>
</dbReference>
<accession>A0A8J7FFF8</accession>
<dbReference type="GO" id="GO:0042802">
    <property type="term" value="F:identical protein binding"/>
    <property type="evidence" value="ECO:0007669"/>
    <property type="project" value="InterPro"/>
</dbReference>
<evidence type="ECO:0000313" key="3">
    <source>
        <dbReference type="Proteomes" id="UP000604481"/>
    </source>
</evidence>
<feature type="repeat" description="TPR" evidence="1">
    <location>
        <begin position="607"/>
        <end position="640"/>
    </location>
</feature>
<feature type="repeat" description="TPR" evidence="1">
    <location>
        <begin position="48"/>
        <end position="81"/>
    </location>
</feature>
<keyword evidence="3" id="KW-1185">Reference proteome</keyword>
<dbReference type="RefSeq" id="WP_194114511.1">
    <property type="nucleotide sequence ID" value="NZ_JADFUA010000001.1"/>
</dbReference>
<feature type="repeat" description="TPR" evidence="1">
    <location>
        <begin position="184"/>
        <end position="217"/>
    </location>
</feature>
<name>A0A8J7FFF8_9NEIS</name>
<dbReference type="Pfam" id="PF13432">
    <property type="entry name" value="TPR_16"/>
    <property type="match status" value="2"/>
</dbReference>
<organism evidence="2 3">
    <name type="scientific">Chitinilyticum piscinae</name>
    <dbReference type="NCBI Taxonomy" id="2866724"/>
    <lineage>
        <taxon>Bacteria</taxon>
        <taxon>Pseudomonadati</taxon>
        <taxon>Pseudomonadota</taxon>
        <taxon>Betaproteobacteria</taxon>
        <taxon>Neisseriales</taxon>
        <taxon>Chitinibacteraceae</taxon>
        <taxon>Chitinilyticum</taxon>
    </lineage>
</organism>
<dbReference type="PROSITE" id="PS50005">
    <property type="entry name" value="TPR"/>
    <property type="match status" value="4"/>
</dbReference>
<keyword evidence="1" id="KW-0802">TPR repeat</keyword>
<gene>
    <name evidence="2" type="ORF">INR99_01460</name>
</gene>
<dbReference type="Pfam" id="PF13414">
    <property type="entry name" value="TPR_11"/>
    <property type="match status" value="1"/>
</dbReference>
<protein>
    <submittedName>
        <fullName evidence="2">Tetratricopeptide repeat protein</fullName>
    </submittedName>
</protein>
<dbReference type="Proteomes" id="UP000604481">
    <property type="component" value="Unassembled WGS sequence"/>
</dbReference>
<dbReference type="SUPFAM" id="SSF53756">
    <property type="entry name" value="UDP-Glycosyltransferase/glycogen phosphorylase"/>
    <property type="match status" value="3"/>
</dbReference>